<dbReference type="OrthoDB" id="2629491at2759"/>
<feature type="compositionally biased region" description="Basic and acidic residues" evidence="1">
    <location>
        <begin position="12"/>
        <end position="21"/>
    </location>
</feature>
<dbReference type="AlphaFoldDB" id="A0A4Y7PE58"/>
<dbReference type="VEuPathDB" id="FungiDB:BD410DRAFT_735560"/>
<dbReference type="EMBL" id="ML170769">
    <property type="protein sequence ID" value="TDL13278.1"/>
    <property type="molecule type" value="Genomic_DNA"/>
</dbReference>
<dbReference type="Proteomes" id="UP000294933">
    <property type="component" value="Unassembled WGS sequence"/>
</dbReference>
<name>A0A4Y7PE58_9AGAM</name>
<feature type="region of interest" description="Disordered" evidence="1">
    <location>
        <begin position="1"/>
        <end position="23"/>
    </location>
</feature>
<organism evidence="2 3">
    <name type="scientific">Rickenella mellea</name>
    <dbReference type="NCBI Taxonomy" id="50990"/>
    <lineage>
        <taxon>Eukaryota</taxon>
        <taxon>Fungi</taxon>
        <taxon>Dikarya</taxon>
        <taxon>Basidiomycota</taxon>
        <taxon>Agaricomycotina</taxon>
        <taxon>Agaricomycetes</taxon>
        <taxon>Hymenochaetales</taxon>
        <taxon>Rickenellaceae</taxon>
        <taxon>Rickenella</taxon>
    </lineage>
</organism>
<evidence type="ECO:0000313" key="3">
    <source>
        <dbReference type="Proteomes" id="UP000294933"/>
    </source>
</evidence>
<sequence length="321" mass="37286">MEGIVIQTKKRKSDEANDHIKHNQPYKKIKFTSPLSDKTDDENNNNNNEFNAGPIGFTWDSQNYSCSYDALFTILFNIWSETPINFHARLARRNTFIAKLEEQFQNIKNKICTPEAARNSIRPLIHNYNSNNFPWGRIGVNMVNLSDLFFQNNRTVAFKNSKCTACTFEKSDMIKSYLFKQIYQFEGTTTQKWFTFITSDNPSPEICNNCNQNLMSYTNFSKVPPVIALDIYAQKTSISHKLTFKIWDDVKVLKLAGIIYLGDGHFTARIIDQNKNVWWHDGMKTYNRCEPEENLKNINAQKLKFLDRKKACLAIYSACTK</sequence>
<proteinExistence type="predicted"/>
<keyword evidence="3" id="KW-1185">Reference proteome</keyword>
<evidence type="ECO:0000313" key="2">
    <source>
        <dbReference type="EMBL" id="TDL13278.1"/>
    </source>
</evidence>
<reference evidence="2 3" key="1">
    <citation type="submission" date="2018-06" db="EMBL/GenBank/DDBJ databases">
        <title>A transcriptomic atlas of mushroom development highlights an independent origin of complex multicellularity.</title>
        <authorList>
            <consortium name="DOE Joint Genome Institute"/>
            <person name="Krizsan K."/>
            <person name="Almasi E."/>
            <person name="Merenyi Z."/>
            <person name="Sahu N."/>
            <person name="Viragh M."/>
            <person name="Koszo T."/>
            <person name="Mondo S."/>
            <person name="Kiss B."/>
            <person name="Balint B."/>
            <person name="Kues U."/>
            <person name="Barry K."/>
            <person name="Hegedus J.C."/>
            <person name="Henrissat B."/>
            <person name="Johnson J."/>
            <person name="Lipzen A."/>
            <person name="Ohm R."/>
            <person name="Nagy I."/>
            <person name="Pangilinan J."/>
            <person name="Yan J."/>
            <person name="Xiong Y."/>
            <person name="Grigoriev I.V."/>
            <person name="Hibbett D.S."/>
            <person name="Nagy L.G."/>
        </authorList>
    </citation>
    <scope>NUCLEOTIDE SEQUENCE [LARGE SCALE GENOMIC DNA]</scope>
    <source>
        <strain evidence="2 3">SZMC22713</strain>
    </source>
</reference>
<gene>
    <name evidence="2" type="ORF">BD410DRAFT_735560</name>
</gene>
<accession>A0A4Y7PE58</accession>
<evidence type="ECO:0000256" key="1">
    <source>
        <dbReference type="SAM" id="MobiDB-lite"/>
    </source>
</evidence>
<protein>
    <recommendedName>
        <fullName evidence="4">USP domain-containing protein</fullName>
    </recommendedName>
</protein>
<evidence type="ECO:0008006" key="4">
    <source>
        <dbReference type="Google" id="ProtNLM"/>
    </source>
</evidence>